<dbReference type="EMBL" id="KZ824336">
    <property type="protein sequence ID" value="RAL07274.1"/>
    <property type="molecule type" value="Genomic_DNA"/>
</dbReference>
<dbReference type="AlphaFoldDB" id="A0A395HLY0"/>
<dbReference type="Proteomes" id="UP000248961">
    <property type="component" value="Unassembled WGS sequence"/>
</dbReference>
<reference evidence="2 3" key="1">
    <citation type="submission" date="2018-02" db="EMBL/GenBank/DDBJ databases">
        <title>The genomes of Aspergillus section Nigri reveals drivers in fungal speciation.</title>
        <authorList>
            <consortium name="DOE Joint Genome Institute"/>
            <person name="Vesth T.C."/>
            <person name="Nybo J."/>
            <person name="Theobald S."/>
            <person name="Brandl J."/>
            <person name="Frisvad J.C."/>
            <person name="Nielsen K.F."/>
            <person name="Lyhne E.K."/>
            <person name="Kogle M.E."/>
            <person name="Kuo A."/>
            <person name="Riley R."/>
            <person name="Clum A."/>
            <person name="Nolan M."/>
            <person name="Lipzen A."/>
            <person name="Salamov A."/>
            <person name="Henrissat B."/>
            <person name="Wiebenga A."/>
            <person name="De vries R.P."/>
            <person name="Grigoriev I.V."/>
            <person name="Mortensen U.H."/>
            <person name="Andersen M.R."/>
            <person name="Baker S.E."/>
        </authorList>
    </citation>
    <scope>NUCLEOTIDE SEQUENCE [LARGE SCALE GENOMIC DNA]</scope>
    <source>
        <strain evidence="2 3">CBS 101889</strain>
    </source>
</reference>
<keyword evidence="1" id="KW-0472">Membrane</keyword>
<accession>A0A395HLY0</accession>
<dbReference type="GeneID" id="37195208"/>
<organism evidence="2 3">
    <name type="scientific">Aspergillus homomorphus (strain CBS 101889)</name>
    <dbReference type="NCBI Taxonomy" id="1450537"/>
    <lineage>
        <taxon>Eukaryota</taxon>
        <taxon>Fungi</taxon>
        <taxon>Dikarya</taxon>
        <taxon>Ascomycota</taxon>
        <taxon>Pezizomycotina</taxon>
        <taxon>Eurotiomycetes</taxon>
        <taxon>Eurotiomycetidae</taxon>
        <taxon>Eurotiales</taxon>
        <taxon>Aspergillaceae</taxon>
        <taxon>Aspergillus</taxon>
        <taxon>Aspergillus subgen. Circumdati</taxon>
    </lineage>
</organism>
<evidence type="ECO:0000313" key="2">
    <source>
        <dbReference type="EMBL" id="RAL07274.1"/>
    </source>
</evidence>
<proteinExistence type="predicted"/>
<gene>
    <name evidence="2" type="ORF">BO97DRAFT_263972</name>
</gene>
<feature type="transmembrane region" description="Helical" evidence="1">
    <location>
        <begin position="43"/>
        <end position="65"/>
    </location>
</feature>
<dbReference type="VEuPathDB" id="FungiDB:BO97DRAFT_263972"/>
<keyword evidence="1" id="KW-0812">Transmembrane</keyword>
<keyword evidence="3" id="KW-1185">Reference proteome</keyword>
<sequence length="72" mass="7878">MVSAHCQSPAIPSPGAPPSLRFLFYRPPSPFHLSYFFPPSPPLLLLSFSLLLSLLHPLGPVSICFSPFKGRT</sequence>
<evidence type="ECO:0000256" key="1">
    <source>
        <dbReference type="SAM" id="Phobius"/>
    </source>
</evidence>
<dbReference type="RefSeq" id="XP_025546428.1">
    <property type="nucleotide sequence ID" value="XM_025690919.1"/>
</dbReference>
<name>A0A395HLY0_ASPHC</name>
<evidence type="ECO:0000313" key="3">
    <source>
        <dbReference type="Proteomes" id="UP000248961"/>
    </source>
</evidence>
<protein>
    <submittedName>
        <fullName evidence="2">Uncharacterized protein</fullName>
    </submittedName>
</protein>
<keyword evidence="1" id="KW-1133">Transmembrane helix</keyword>